<keyword evidence="4" id="KW-1185">Reference proteome</keyword>
<evidence type="ECO:0000256" key="2">
    <source>
        <dbReference type="SAM" id="SignalP"/>
    </source>
</evidence>
<feature type="compositionally biased region" description="Low complexity" evidence="1">
    <location>
        <begin position="1571"/>
        <end position="1585"/>
    </location>
</feature>
<feature type="compositionally biased region" description="Polar residues" evidence="1">
    <location>
        <begin position="190"/>
        <end position="214"/>
    </location>
</feature>
<feature type="region of interest" description="Disordered" evidence="1">
    <location>
        <begin position="1553"/>
        <end position="1631"/>
    </location>
</feature>
<evidence type="ECO:0000256" key="1">
    <source>
        <dbReference type="SAM" id="MobiDB-lite"/>
    </source>
</evidence>
<evidence type="ECO:0008006" key="5">
    <source>
        <dbReference type="Google" id="ProtNLM"/>
    </source>
</evidence>
<accession>A0ABT8RB85</accession>
<gene>
    <name evidence="3" type="ORF">Q0590_16985</name>
</gene>
<feature type="compositionally biased region" description="Basic residues" evidence="1">
    <location>
        <begin position="1586"/>
        <end position="1597"/>
    </location>
</feature>
<evidence type="ECO:0000313" key="3">
    <source>
        <dbReference type="EMBL" id="MDO1447970.1"/>
    </source>
</evidence>
<organism evidence="3 4">
    <name type="scientific">Rhodocytophaga aerolata</name>
    <dbReference type="NCBI Taxonomy" id="455078"/>
    <lineage>
        <taxon>Bacteria</taxon>
        <taxon>Pseudomonadati</taxon>
        <taxon>Bacteroidota</taxon>
        <taxon>Cytophagia</taxon>
        <taxon>Cytophagales</taxon>
        <taxon>Rhodocytophagaceae</taxon>
        <taxon>Rhodocytophaga</taxon>
    </lineage>
</organism>
<sequence length="1631" mass="182424">MKMKILLTLLLLSLLPQLLLAQYKLSDKPDEFLVDVSAMMAATKNADAIKAGKDLENIFTTRMSEGQRQKLIAISKKMSGKKYKAFAHFYPVYRMLNTATMVENISSGELDNLLMATEKSAEQYDSKQFLKVVETFNLFFSKKALYNSNYHRIYAQGGTYTIAFKDETAASQVPDTFKEIGEQPEEKQETNTNTSQPPANDGWSSWDNLETDTNAGADAPLPVQEMIFEKPIQPVPQGALLVFTNTNLVFATAYDSVQLTGTQGSLMLKKGVFVGAGGKFDWAIAGLPQAYCDMKEYNFDTRSTKLTAEGVQMTYPDVLTEPIEGIFEFISKKHKGPEDAQFPRFMSYYNKASLKNVGKNLVYLGGFSMVGKRTFSTALNNKPALLNYVENGETKFKTSGHKYEFGDSVIVAPRISVVIPHNRDSIYHPSVKLNYNKNIPLLRLNHTLDGFKSTPYVDTYHKVEITVDGVQWDLNSEELNFYTLTARSEVPAIFESYDFFDSTRYISLKGNYNFHPLQMLMAYSNSTKTQSFYVGDLAAKYKLNENIVRGAMIEMMQEGYVDYNAETGMVKMNRKGDHNVLANGKKRDYDSFRAESKSVSGPNATLNFGSNELVIKGIERFYLSNKLNVSVKPRNKEIKLLKDRNFLLDGEVAAGTYKFKGSGFFFLYDEFTVEMPQIDTILFTSQEALKKGNKKELGGEIRYGAGTLYINKPNNKAGLTDFPEYPRLNVESGATIYFDQRNRIAGSYNKNVRFEIPSVKLDSLNSKDPDYQGTFYSDGIFPPFKEALVPMPDNTLGFRHKPTQNAYNLYDSPSKIVFSGDIIMDMKGLRTSGTIEHLSTTLTSKDVLFTPDSVIAKGPTAEIKETTIGAGSFPQVKLKNYSLKWMPRADSMNISNTDTPFEIYKQTGATFKGMMVVRSTGLFGSGTLDRKDSETYSSAFQLDKTFFKASDAEFRIKSNVLTKPVLSANFVNVDFNMGQGLVTISTSTNPALSGFASLEFPYAAYKTSINKAKWDIAKKSIIMEGDVQTSTFTSMEPTQENLTFNARFALYNIEKYTLNIGGVPYIQSADARIMPKNGVVRIQENALMEPLVEAKLSIDTVYAYHNLFDGNVQILSRSKFVGNATYKYINSEKQEFNIKLGDFELKQEEATKKDKTPRSYTVAAGEVLEEDKFLIAPRILYKGNVTMLAPEKNLILDGSIKLDLKSQATLGAWLPYKNNKGEENIVINVDENLTVDNLPVTTGIHIDKQTSSIYTTFLSVKSNQDDKDLITAKGQLKYNPATNEFTVAPIEKLNNASMEGNQLVLNDATGKLKFSGKVDLFSAPSEYLLSSGIGEVDFASNDYSLNSLLAFNFPLPMQGVTTMGNTIVQTKLDKGVGDKEANDDKELLYEKLAAIIGNGATKSYKEKSKQGFIPLHQASKRLLATMVLSNVNLKWSEANKAFYSNGQLGVSNIANVDINSLLGGMVEIRKTPSGDDATIYLEITSDDWYYFDFTQNQLMVLSSDEKFNDVMGKKAKPGKPGQFSLAMATHDERATFIDRFNREYKGIATNTVKQQVSKTEEQPKPEQTLTQEAPVEQQVEAQPKPAKQKKEKTKKKKGKEEQPTLEVPQEEAPTEEKQPEKDTKFEKKDGF</sequence>
<keyword evidence="2" id="KW-0732">Signal</keyword>
<name>A0ABT8RB85_9BACT</name>
<dbReference type="Proteomes" id="UP001168528">
    <property type="component" value="Unassembled WGS sequence"/>
</dbReference>
<comment type="caution">
    <text evidence="3">The sequence shown here is derived from an EMBL/GenBank/DDBJ whole genome shotgun (WGS) entry which is preliminary data.</text>
</comment>
<proteinExistence type="predicted"/>
<feature type="chain" id="PRO_5046156040" description="Translocation/assembly module TamB" evidence="2">
    <location>
        <begin position="22"/>
        <end position="1631"/>
    </location>
</feature>
<feature type="region of interest" description="Disordered" evidence="1">
    <location>
        <begin position="182"/>
        <end position="215"/>
    </location>
</feature>
<protein>
    <recommendedName>
        <fullName evidence="5">Translocation/assembly module TamB</fullName>
    </recommendedName>
</protein>
<dbReference type="EMBL" id="JAUKPO010000009">
    <property type="protein sequence ID" value="MDO1447970.1"/>
    <property type="molecule type" value="Genomic_DNA"/>
</dbReference>
<evidence type="ECO:0000313" key="4">
    <source>
        <dbReference type="Proteomes" id="UP001168528"/>
    </source>
</evidence>
<dbReference type="RefSeq" id="WP_302038775.1">
    <property type="nucleotide sequence ID" value="NZ_JAUKPO010000009.1"/>
</dbReference>
<feature type="compositionally biased region" description="Basic and acidic residues" evidence="1">
    <location>
        <begin position="1614"/>
        <end position="1631"/>
    </location>
</feature>
<feature type="signal peptide" evidence="2">
    <location>
        <begin position="1"/>
        <end position="21"/>
    </location>
</feature>
<reference evidence="3" key="1">
    <citation type="submission" date="2023-07" db="EMBL/GenBank/DDBJ databases">
        <title>The genome sequence of Rhodocytophaga aerolata KACC 12507.</title>
        <authorList>
            <person name="Zhang X."/>
        </authorList>
    </citation>
    <scope>NUCLEOTIDE SEQUENCE</scope>
    <source>
        <strain evidence="3">KACC 12507</strain>
    </source>
</reference>